<evidence type="ECO:0000313" key="8">
    <source>
        <dbReference type="EMBL" id="UZX29435.1"/>
    </source>
</evidence>
<feature type="transmembrane region" description="Helical" evidence="6">
    <location>
        <begin position="38"/>
        <end position="63"/>
    </location>
</feature>
<feature type="transmembrane region" description="Helical" evidence="6">
    <location>
        <begin position="191"/>
        <end position="212"/>
    </location>
</feature>
<sequence length="221" mass="22739">MSICWVLFIKDAPKGEKVPPSEPVTKYINIAVKSKKTWLVAIAGGIGQAASMSFTGILPQALINGKAMTPAGANAIASAAEIGSLIGAMLGPAIIGKMKKAKPIMVVFVTISALAMFMVAYLSGSGLLVIDLVLGGLFGASAGPILQSMIISFPEIGPKYAGSAGGIVGMTSTLLSYILPVVISSIAGQNYALTFMIQAALSFTTAFFVLALPDANRAKRK</sequence>
<protein>
    <submittedName>
        <fullName evidence="8">MFS transporter</fullName>
    </submittedName>
</protein>
<evidence type="ECO:0000256" key="3">
    <source>
        <dbReference type="ARBA" id="ARBA00022692"/>
    </source>
</evidence>
<dbReference type="GO" id="GO:0005886">
    <property type="term" value="C:plasma membrane"/>
    <property type="evidence" value="ECO:0007669"/>
    <property type="project" value="UniProtKB-SubCell"/>
</dbReference>
<feature type="transmembrane region" description="Helical" evidence="6">
    <location>
        <begin position="160"/>
        <end position="179"/>
    </location>
</feature>
<feature type="domain" description="Major facilitator superfamily (MFS) profile" evidence="7">
    <location>
        <begin position="1"/>
        <end position="217"/>
    </location>
</feature>
<keyword evidence="9" id="KW-1185">Reference proteome</keyword>
<evidence type="ECO:0000256" key="6">
    <source>
        <dbReference type="SAM" id="Phobius"/>
    </source>
</evidence>
<evidence type="ECO:0000256" key="5">
    <source>
        <dbReference type="ARBA" id="ARBA00023136"/>
    </source>
</evidence>
<gene>
    <name evidence="8" type="ORF">LDX53_07640</name>
</gene>
<dbReference type="Proteomes" id="UP001164557">
    <property type="component" value="Chromosome"/>
</dbReference>
<name>A0AA47GGN0_9LACO</name>
<keyword evidence="2" id="KW-0813">Transport</keyword>
<dbReference type="PROSITE" id="PS50850">
    <property type="entry name" value="MFS"/>
    <property type="match status" value="1"/>
</dbReference>
<evidence type="ECO:0000256" key="2">
    <source>
        <dbReference type="ARBA" id="ARBA00022448"/>
    </source>
</evidence>
<dbReference type="Gene3D" id="1.20.1250.20">
    <property type="entry name" value="MFS general substrate transporter like domains"/>
    <property type="match status" value="1"/>
</dbReference>
<feature type="transmembrane region" description="Helical" evidence="6">
    <location>
        <begin position="103"/>
        <end position="122"/>
    </location>
</feature>
<accession>A0AA47GGN0</accession>
<evidence type="ECO:0000313" key="9">
    <source>
        <dbReference type="Proteomes" id="UP001164557"/>
    </source>
</evidence>
<feature type="transmembrane region" description="Helical" evidence="6">
    <location>
        <begin position="75"/>
        <end position="96"/>
    </location>
</feature>
<comment type="subcellular location">
    <subcellularLocation>
        <location evidence="1">Cell membrane</location>
        <topology evidence="1">Multi-pass membrane protein</topology>
    </subcellularLocation>
</comment>
<dbReference type="AlphaFoldDB" id="A0AA47GGN0"/>
<keyword evidence="4 6" id="KW-1133">Transmembrane helix</keyword>
<dbReference type="InterPro" id="IPR020846">
    <property type="entry name" value="MFS_dom"/>
</dbReference>
<evidence type="ECO:0000259" key="7">
    <source>
        <dbReference type="PROSITE" id="PS50850"/>
    </source>
</evidence>
<dbReference type="SUPFAM" id="SSF103473">
    <property type="entry name" value="MFS general substrate transporter"/>
    <property type="match status" value="1"/>
</dbReference>
<dbReference type="GO" id="GO:0022857">
    <property type="term" value="F:transmembrane transporter activity"/>
    <property type="evidence" value="ECO:0007669"/>
    <property type="project" value="InterPro"/>
</dbReference>
<evidence type="ECO:0000256" key="1">
    <source>
        <dbReference type="ARBA" id="ARBA00004651"/>
    </source>
</evidence>
<keyword evidence="3 6" id="KW-0812">Transmembrane</keyword>
<keyword evidence="5 6" id="KW-0472">Membrane</keyword>
<dbReference type="InterPro" id="IPR036259">
    <property type="entry name" value="MFS_trans_sf"/>
</dbReference>
<evidence type="ECO:0000256" key="4">
    <source>
        <dbReference type="ARBA" id="ARBA00022989"/>
    </source>
</evidence>
<proteinExistence type="predicted"/>
<dbReference type="CDD" id="cd06174">
    <property type="entry name" value="MFS"/>
    <property type="match status" value="1"/>
</dbReference>
<feature type="transmembrane region" description="Helical" evidence="6">
    <location>
        <begin position="128"/>
        <end position="153"/>
    </location>
</feature>
<dbReference type="EMBL" id="CP084389">
    <property type="protein sequence ID" value="UZX29435.1"/>
    <property type="molecule type" value="Genomic_DNA"/>
</dbReference>
<organism evidence="8 9">
    <name type="scientific">Lactobacillus helsingborgensis</name>
    <dbReference type="NCBI Taxonomy" id="1218494"/>
    <lineage>
        <taxon>Bacteria</taxon>
        <taxon>Bacillati</taxon>
        <taxon>Bacillota</taxon>
        <taxon>Bacilli</taxon>
        <taxon>Lactobacillales</taxon>
        <taxon>Lactobacillaceae</taxon>
        <taxon>Lactobacillus</taxon>
    </lineage>
</organism>
<reference evidence="8" key="1">
    <citation type="submission" date="2021-09" db="EMBL/GenBank/DDBJ databases">
        <title>Lactobacillus species from Apis mellifera, Switzerland.</title>
        <authorList>
            <person name="Pfister J."/>
            <person name="Brown A."/>
            <person name="Neumann P."/>
            <person name="Collaud A."/>
            <person name="Retschnig G."/>
            <person name="Perreten V."/>
        </authorList>
    </citation>
    <scope>NUCLEOTIDE SEQUENCE</scope>
    <source>
        <strain evidence="8">IBH002</strain>
    </source>
</reference>